<dbReference type="EMBL" id="FQZT01000012">
    <property type="protein sequence ID" value="SHJ66296.1"/>
    <property type="molecule type" value="Genomic_DNA"/>
</dbReference>
<dbReference type="InterPro" id="IPR051803">
    <property type="entry name" value="TA_system_RelE-like_toxin"/>
</dbReference>
<sequence>MIFQIFLTDDASGDLEELYDYIASHDAPGKADYVLDQIEKTFSSLCENPERGVYPKELLAIGLREYREIFFKPYRIIYRIIAENVYVMVIADGRRDMQTLLQRRLLQA</sequence>
<dbReference type="Pfam" id="PF05016">
    <property type="entry name" value="ParE_toxin"/>
    <property type="match status" value="1"/>
</dbReference>
<keyword evidence="2" id="KW-1277">Toxin-antitoxin system</keyword>
<evidence type="ECO:0000256" key="1">
    <source>
        <dbReference type="ARBA" id="ARBA00006226"/>
    </source>
</evidence>
<evidence type="ECO:0000256" key="2">
    <source>
        <dbReference type="ARBA" id="ARBA00022649"/>
    </source>
</evidence>
<keyword evidence="4" id="KW-1185">Reference proteome</keyword>
<dbReference type="InterPro" id="IPR007712">
    <property type="entry name" value="RelE/ParE_toxin"/>
</dbReference>
<dbReference type="SUPFAM" id="SSF143011">
    <property type="entry name" value="RelE-like"/>
    <property type="match status" value="1"/>
</dbReference>
<dbReference type="PANTHER" id="PTHR33755">
    <property type="entry name" value="TOXIN PARE1-RELATED"/>
    <property type="match status" value="1"/>
</dbReference>
<evidence type="ECO:0000313" key="4">
    <source>
        <dbReference type="Proteomes" id="UP000184171"/>
    </source>
</evidence>
<proteinExistence type="inferred from homology"/>
<gene>
    <name evidence="3" type="ORF">SAMN02745165_02871</name>
</gene>
<dbReference type="STRING" id="1122189.SAMN02745165_02871"/>
<dbReference type="Gene3D" id="3.30.2310.20">
    <property type="entry name" value="RelE-like"/>
    <property type="match status" value="1"/>
</dbReference>
<accession>A0A1M6L529</accession>
<comment type="similarity">
    <text evidence="1">Belongs to the RelE toxin family.</text>
</comment>
<dbReference type="RefSeq" id="WP_072909434.1">
    <property type="nucleotide sequence ID" value="NZ_FQZT01000012.1"/>
</dbReference>
<dbReference type="OrthoDB" id="9798046at2"/>
<name>A0A1M6L529_MALRU</name>
<dbReference type="InterPro" id="IPR035093">
    <property type="entry name" value="RelE/ParE_toxin_dom_sf"/>
</dbReference>
<protein>
    <submittedName>
        <fullName evidence="3">Toxin ParE1/3/4</fullName>
    </submittedName>
</protein>
<dbReference type="AlphaFoldDB" id="A0A1M6L529"/>
<reference evidence="3 4" key="1">
    <citation type="submission" date="2016-11" db="EMBL/GenBank/DDBJ databases">
        <authorList>
            <person name="Jaros S."/>
            <person name="Januszkiewicz K."/>
            <person name="Wedrychowicz H."/>
        </authorList>
    </citation>
    <scope>NUCLEOTIDE SEQUENCE [LARGE SCALE GENOMIC DNA]</scope>
    <source>
        <strain evidence="3 4">DSM 5091</strain>
    </source>
</reference>
<organism evidence="3 4">
    <name type="scientific">Malonomonas rubra DSM 5091</name>
    <dbReference type="NCBI Taxonomy" id="1122189"/>
    <lineage>
        <taxon>Bacteria</taxon>
        <taxon>Pseudomonadati</taxon>
        <taxon>Thermodesulfobacteriota</taxon>
        <taxon>Desulfuromonadia</taxon>
        <taxon>Desulfuromonadales</taxon>
        <taxon>Geopsychrobacteraceae</taxon>
        <taxon>Malonomonas</taxon>
    </lineage>
</organism>
<evidence type="ECO:0000313" key="3">
    <source>
        <dbReference type="EMBL" id="SHJ66296.1"/>
    </source>
</evidence>
<dbReference type="Proteomes" id="UP000184171">
    <property type="component" value="Unassembled WGS sequence"/>
</dbReference>